<feature type="signal peptide" evidence="1">
    <location>
        <begin position="1"/>
        <end position="27"/>
    </location>
</feature>
<dbReference type="EMBL" id="WQLV01000004">
    <property type="protein sequence ID" value="MVO15773.1"/>
    <property type="molecule type" value="Genomic_DNA"/>
</dbReference>
<protein>
    <submittedName>
        <fullName evidence="2">Uncharacterized protein</fullName>
    </submittedName>
</protein>
<organism evidence="2 3">
    <name type="scientific">Parasedimentitalea huanghaiensis</name>
    <dbReference type="NCBI Taxonomy" id="2682100"/>
    <lineage>
        <taxon>Bacteria</taxon>
        <taxon>Pseudomonadati</taxon>
        <taxon>Pseudomonadota</taxon>
        <taxon>Alphaproteobacteria</taxon>
        <taxon>Rhodobacterales</taxon>
        <taxon>Paracoccaceae</taxon>
        <taxon>Parasedimentitalea</taxon>
    </lineage>
</organism>
<dbReference type="AlphaFoldDB" id="A0A6L6WD37"/>
<reference evidence="2 3" key="1">
    <citation type="submission" date="2019-12" db="EMBL/GenBank/DDBJ databases">
        <authorList>
            <person name="Zhang Y.-J."/>
        </authorList>
    </citation>
    <scope>NUCLEOTIDE SEQUENCE [LARGE SCALE GENOMIC DNA]</scope>
    <source>
        <strain evidence="2 3">CY05</strain>
    </source>
</reference>
<evidence type="ECO:0000313" key="3">
    <source>
        <dbReference type="Proteomes" id="UP000478892"/>
    </source>
</evidence>
<accession>A0A6L6WD37</accession>
<sequence length="144" mass="16111">MGRLPHILAPAATLLAALGLSASQALAGWVDVESETEAYYVCSAYLMADLYHFEHNVGDGDMDMAFQEALTAFATVAYEKKHSVSPSYVERLGYERDLVPTMLSIFLEMQRPTTENSQVTELTKLYDFCSDLGAKLEKTRWVFQ</sequence>
<keyword evidence="3" id="KW-1185">Reference proteome</keyword>
<evidence type="ECO:0000313" key="2">
    <source>
        <dbReference type="EMBL" id="MVO15773.1"/>
    </source>
</evidence>
<comment type="caution">
    <text evidence="2">The sequence shown here is derived from an EMBL/GenBank/DDBJ whole genome shotgun (WGS) entry which is preliminary data.</text>
</comment>
<gene>
    <name evidence="2" type="ORF">GO984_08125</name>
</gene>
<keyword evidence="1" id="KW-0732">Signal</keyword>
<dbReference type="Proteomes" id="UP000478892">
    <property type="component" value="Unassembled WGS sequence"/>
</dbReference>
<name>A0A6L6WD37_9RHOB</name>
<feature type="chain" id="PRO_5026715638" evidence="1">
    <location>
        <begin position="28"/>
        <end position="144"/>
    </location>
</feature>
<proteinExistence type="predicted"/>
<evidence type="ECO:0000256" key="1">
    <source>
        <dbReference type="SAM" id="SignalP"/>
    </source>
</evidence>